<dbReference type="Gene3D" id="3.40.1000.10">
    <property type="entry name" value="Mog1/PsbP, alpha/beta/alpha sandwich"/>
    <property type="match status" value="2"/>
</dbReference>
<evidence type="ECO:0000256" key="2">
    <source>
        <dbReference type="SAM" id="SignalP"/>
    </source>
</evidence>
<feature type="compositionally biased region" description="Basic and acidic residues" evidence="1">
    <location>
        <begin position="48"/>
        <end position="57"/>
    </location>
</feature>
<gene>
    <name evidence="3" type="ORF">J2W91_004431</name>
</gene>
<dbReference type="EMBL" id="JAVDTR010000014">
    <property type="protein sequence ID" value="MDR6725926.1"/>
    <property type="molecule type" value="Genomic_DNA"/>
</dbReference>
<protein>
    <recommendedName>
        <fullName evidence="5">DUF1795 domain-containing protein</fullName>
    </recommendedName>
</protein>
<evidence type="ECO:0000313" key="3">
    <source>
        <dbReference type="EMBL" id="MDR6725926.1"/>
    </source>
</evidence>
<name>A0AAP5H8L9_PAEAM</name>
<evidence type="ECO:0008006" key="5">
    <source>
        <dbReference type="Google" id="ProtNLM"/>
    </source>
</evidence>
<evidence type="ECO:0000313" key="4">
    <source>
        <dbReference type="Proteomes" id="UP001254832"/>
    </source>
</evidence>
<feature type="chain" id="PRO_5042988532" description="DUF1795 domain-containing protein" evidence="2">
    <location>
        <begin position="36"/>
        <end position="366"/>
    </location>
</feature>
<sequence length="366" mass="41448">MLNIIHQFMKTTRLLPRTITIAAALTLTLTGCATQASTSSPAPVAMETETKTEEKNHVLSSTKNEVEITAPLEWNTFDYAGLPALFTAMNKKGDGMIMINRSSRADTTADASIEDFMKNWEDEFSFGEGSTFESKRTGSMTIDTEEAFLTEGTMTLPETTGHFISASLEKENHFYRLLFSLQREMNDEDRESFNQIAQSLRILDDQPTVVETAPASSFTKLIKSDDEKTSIRVPSIWLSEFKMIPDADLEATSPNGEEYMMHLKHLKSEFDPGTTLDQYFDAYMEYEMEFLSDIAESDRLAVEIDGRPGIQLELHASVDKAKYGYLYTILEYPDHFAVISFAAASSRYDQTKEAYIEYTESYREEQ</sequence>
<feature type="signal peptide" evidence="2">
    <location>
        <begin position="1"/>
        <end position="35"/>
    </location>
</feature>
<organism evidence="3 4">
    <name type="scientific">Paenibacillus amylolyticus</name>
    <dbReference type="NCBI Taxonomy" id="1451"/>
    <lineage>
        <taxon>Bacteria</taxon>
        <taxon>Bacillati</taxon>
        <taxon>Bacillota</taxon>
        <taxon>Bacilli</taxon>
        <taxon>Bacillales</taxon>
        <taxon>Paenibacillaceae</taxon>
        <taxon>Paenibacillus</taxon>
    </lineage>
</organism>
<keyword evidence="2" id="KW-0732">Signal</keyword>
<dbReference type="Proteomes" id="UP001254832">
    <property type="component" value="Unassembled WGS sequence"/>
</dbReference>
<dbReference type="RefSeq" id="WP_310143577.1">
    <property type="nucleotide sequence ID" value="NZ_JAVDTR010000014.1"/>
</dbReference>
<proteinExistence type="predicted"/>
<reference evidence="3" key="1">
    <citation type="submission" date="2023-07" db="EMBL/GenBank/DDBJ databases">
        <title>Sorghum-associated microbial communities from plants grown in Nebraska, USA.</title>
        <authorList>
            <person name="Schachtman D."/>
        </authorList>
    </citation>
    <scope>NUCLEOTIDE SEQUENCE</scope>
    <source>
        <strain evidence="3">BE80</strain>
    </source>
</reference>
<feature type="region of interest" description="Disordered" evidence="1">
    <location>
        <begin position="38"/>
        <end position="60"/>
    </location>
</feature>
<comment type="caution">
    <text evidence="3">The sequence shown here is derived from an EMBL/GenBank/DDBJ whole genome shotgun (WGS) entry which is preliminary data.</text>
</comment>
<accession>A0AAP5H8L9</accession>
<dbReference type="AlphaFoldDB" id="A0AAP5H8L9"/>
<evidence type="ECO:0000256" key="1">
    <source>
        <dbReference type="SAM" id="MobiDB-lite"/>
    </source>
</evidence>